<dbReference type="InterPro" id="IPR011817">
    <property type="entry name" value="Uridylate_kinase"/>
</dbReference>
<sequence>MQKVIISLGGSLVYPNKIAIGFLKKFKHCLSKYFADYQFIIFVGGGKVCRIYQSALLDFGADAENRDWMGIKISRLNAEIVKQVFMENSFSEIITDPNKKIQTEKNVVLGAGFKPCNSTDYVATLFAKENNIDTIINLTNIDFVYDKDPSKFPNAKAIEKINWKDFREIIGNKWTPGLSSPFDPIASKLAEELKLKVVIINGKHLKRLEDFLNNKKFIGTIIE</sequence>
<feature type="domain" description="Aspartate/glutamate/uridylate kinase" evidence="14">
    <location>
        <begin position="3"/>
        <end position="201"/>
    </location>
</feature>
<dbReference type="GO" id="GO:0044210">
    <property type="term" value="P:'de novo' CTP biosynthetic process"/>
    <property type="evidence" value="ECO:0007669"/>
    <property type="project" value="UniProtKB-UniPathway"/>
</dbReference>
<dbReference type="UniPathway" id="UPA00159">
    <property type="reaction ID" value="UER00275"/>
</dbReference>
<dbReference type="GO" id="GO:0005524">
    <property type="term" value="F:ATP binding"/>
    <property type="evidence" value="ECO:0007669"/>
    <property type="project" value="UniProtKB-KW"/>
</dbReference>
<evidence type="ECO:0000256" key="2">
    <source>
        <dbReference type="ARBA" id="ARBA00004791"/>
    </source>
</evidence>
<dbReference type="PANTHER" id="PTHR42833">
    <property type="entry name" value="URIDYLATE KINASE"/>
    <property type="match status" value="1"/>
</dbReference>
<evidence type="ECO:0000256" key="7">
    <source>
        <dbReference type="ARBA" id="ARBA00022679"/>
    </source>
</evidence>
<proteinExistence type="inferred from homology"/>
<keyword evidence="7" id="KW-0808">Transferase</keyword>
<evidence type="ECO:0000256" key="5">
    <source>
        <dbReference type="ARBA" id="ARBA00016403"/>
    </source>
</evidence>
<comment type="caution">
    <text evidence="15">The sequence shown here is derived from an EMBL/GenBank/DDBJ whole genome shotgun (WGS) entry which is preliminary data.</text>
</comment>
<accession>A0A1G2JQP9</accession>
<comment type="pathway">
    <text evidence="2">Pyrimidine metabolism; CTP biosynthesis via de novo pathway; UDP from UMP (UMPK route): step 1/1.</text>
</comment>
<evidence type="ECO:0000313" key="16">
    <source>
        <dbReference type="Proteomes" id="UP000178935"/>
    </source>
</evidence>
<gene>
    <name evidence="15" type="ORF">A2561_01660</name>
</gene>
<comment type="similarity">
    <text evidence="3">Belongs to the UMP kinase family.</text>
</comment>
<evidence type="ECO:0000256" key="4">
    <source>
        <dbReference type="ARBA" id="ARBA00012899"/>
    </source>
</evidence>
<dbReference type="NCBIfam" id="TIGR02076">
    <property type="entry name" value="pyrH_arch"/>
    <property type="match status" value="1"/>
</dbReference>
<evidence type="ECO:0000256" key="8">
    <source>
        <dbReference type="ARBA" id="ARBA00022741"/>
    </source>
</evidence>
<name>A0A1G2JQP9_9BACT</name>
<evidence type="ECO:0000313" key="15">
    <source>
        <dbReference type="EMBL" id="OGZ89466.1"/>
    </source>
</evidence>
<reference evidence="15 16" key="1">
    <citation type="journal article" date="2016" name="Nat. Commun.">
        <title>Thousands of microbial genomes shed light on interconnected biogeochemical processes in an aquifer system.</title>
        <authorList>
            <person name="Anantharaman K."/>
            <person name="Brown C.T."/>
            <person name="Hug L.A."/>
            <person name="Sharon I."/>
            <person name="Castelle C.J."/>
            <person name="Probst A.J."/>
            <person name="Thomas B.C."/>
            <person name="Singh A."/>
            <person name="Wilkins M.J."/>
            <person name="Karaoz U."/>
            <person name="Brodie E.L."/>
            <person name="Williams K.H."/>
            <person name="Hubbard S.S."/>
            <person name="Banfield J.F."/>
        </authorList>
    </citation>
    <scope>NUCLEOTIDE SEQUENCE [LARGE SCALE GENOMIC DNA]</scope>
</reference>
<dbReference type="Pfam" id="PF00696">
    <property type="entry name" value="AA_kinase"/>
    <property type="match status" value="1"/>
</dbReference>
<dbReference type="AlphaFoldDB" id="A0A1G2JQP9"/>
<evidence type="ECO:0000256" key="11">
    <source>
        <dbReference type="ARBA" id="ARBA00022975"/>
    </source>
</evidence>
<organism evidence="15 16">
    <name type="scientific">Candidatus Staskawiczbacteria bacterium RIFOXYD1_FULL_32_13</name>
    <dbReference type="NCBI Taxonomy" id="1802234"/>
    <lineage>
        <taxon>Bacteria</taxon>
        <taxon>Candidatus Staskawicziibacteriota</taxon>
    </lineage>
</organism>
<evidence type="ECO:0000256" key="3">
    <source>
        <dbReference type="ARBA" id="ARBA00007614"/>
    </source>
</evidence>
<keyword evidence="9" id="KW-0418">Kinase</keyword>
<keyword evidence="8" id="KW-0547">Nucleotide-binding</keyword>
<dbReference type="InterPro" id="IPR036393">
    <property type="entry name" value="AceGlu_kinase-like_sf"/>
</dbReference>
<keyword evidence="10" id="KW-0067">ATP-binding</keyword>
<dbReference type="GO" id="GO:0033862">
    <property type="term" value="F:UMP kinase activity"/>
    <property type="evidence" value="ECO:0007669"/>
    <property type="project" value="UniProtKB-EC"/>
</dbReference>
<comment type="catalytic activity">
    <reaction evidence="13">
        <text>UMP + ATP = UDP + ADP</text>
        <dbReference type="Rhea" id="RHEA:24400"/>
        <dbReference type="ChEBI" id="CHEBI:30616"/>
        <dbReference type="ChEBI" id="CHEBI:57865"/>
        <dbReference type="ChEBI" id="CHEBI:58223"/>
        <dbReference type="ChEBI" id="CHEBI:456216"/>
        <dbReference type="EC" id="2.7.4.22"/>
    </reaction>
</comment>
<evidence type="ECO:0000256" key="13">
    <source>
        <dbReference type="ARBA" id="ARBA00047767"/>
    </source>
</evidence>
<evidence type="ECO:0000256" key="9">
    <source>
        <dbReference type="ARBA" id="ARBA00022777"/>
    </source>
</evidence>
<dbReference type="SUPFAM" id="SSF53633">
    <property type="entry name" value="Carbamate kinase-like"/>
    <property type="match status" value="1"/>
</dbReference>
<comment type="subcellular location">
    <subcellularLocation>
        <location evidence="1">Cytoplasm</location>
    </subcellularLocation>
</comment>
<dbReference type="GO" id="GO:0005737">
    <property type="term" value="C:cytoplasm"/>
    <property type="evidence" value="ECO:0007669"/>
    <property type="project" value="UniProtKB-SubCell"/>
</dbReference>
<protein>
    <recommendedName>
        <fullName evidence="5">Uridylate kinase</fullName>
        <ecNumber evidence="4">2.7.4.22</ecNumber>
    </recommendedName>
    <alternativeName>
        <fullName evidence="12">Uridine monophosphate kinase</fullName>
    </alternativeName>
</protein>
<dbReference type="EMBL" id="MHPU01000007">
    <property type="protein sequence ID" value="OGZ89466.1"/>
    <property type="molecule type" value="Genomic_DNA"/>
</dbReference>
<dbReference type="EC" id="2.7.4.22" evidence="4"/>
<dbReference type="GO" id="GO:0006225">
    <property type="term" value="P:UDP biosynthetic process"/>
    <property type="evidence" value="ECO:0007669"/>
    <property type="project" value="TreeGrafter"/>
</dbReference>
<keyword evidence="11" id="KW-0665">Pyrimidine biosynthesis</keyword>
<keyword evidence="6" id="KW-0963">Cytoplasm</keyword>
<dbReference type="PANTHER" id="PTHR42833:SF4">
    <property type="entry name" value="URIDYLATE KINASE PUMPKIN, CHLOROPLASTIC"/>
    <property type="match status" value="1"/>
</dbReference>
<dbReference type="InterPro" id="IPR011818">
    <property type="entry name" value="Uridylate_kinase_arch/spir"/>
</dbReference>
<dbReference type="Proteomes" id="UP000178935">
    <property type="component" value="Unassembled WGS sequence"/>
</dbReference>
<evidence type="ECO:0000256" key="10">
    <source>
        <dbReference type="ARBA" id="ARBA00022840"/>
    </source>
</evidence>
<evidence type="ECO:0000256" key="6">
    <source>
        <dbReference type="ARBA" id="ARBA00022490"/>
    </source>
</evidence>
<dbReference type="PIRSF" id="PIRSF005650">
    <property type="entry name" value="Uridylate_kin"/>
    <property type="match status" value="1"/>
</dbReference>
<dbReference type="Gene3D" id="3.40.1160.10">
    <property type="entry name" value="Acetylglutamate kinase-like"/>
    <property type="match status" value="1"/>
</dbReference>
<evidence type="ECO:0000259" key="14">
    <source>
        <dbReference type="Pfam" id="PF00696"/>
    </source>
</evidence>
<dbReference type="InterPro" id="IPR001048">
    <property type="entry name" value="Asp/Glu/Uridylate_kinase"/>
</dbReference>
<evidence type="ECO:0000256" key="1">
    <source>
        <dbReference type="ARBA" id="ARBA00004496"/>
    </source>
</evidence>
<evidence type="ECO:0000256" key="12">
    <source>
        <dbReference type="ARBA" id="ARBA00032092"/>
    </source>
</evidence>